<dbReference type="AlphaFoldDB" id="A0A0L6UCY4"/>
<name>A0A0L6UCY4_9BASI</name>
<reference evidence="1 2" key="1">
    <citation type="submission" date="2015-08" db="EMBL/GenBank/DDBJ databases">
        <title>Next Generation Sequencing and Analysis of the Genome of Puccinia sorghi L Schw, the Causal Agent of Maize Common Rust.</title>
        <authorList>
            <person name="Rochi L."/>
            <person name="Burguener G."/>
            <person name="Darino M."/>
            <person name="Turjanski A."/>
            <person name="Kreff E."/>
            <person name="Dieguez M.J."/>
            <person name="Sacco F."/>
        </authorList>
    </citation>
    <scope>NUCLEOTIDE SEQUENCE [LARGE SCALE GENOMIC DNA]</scope>
    <source>
        <strain evidence="1 2">RO10H11247</strain>
    </source>
</reference>
<evidence type="ECO:0000313" key="1">
    <source>
        <dbReference type="EMBL" id="KNZ46393.1"/>
    </source>
</evidence>
<dbReference type="InterPro" id="IPR012337">
    <property type="entry name" value="RNaseH-like_sf"/>
</dbReference>
<evidence type="ECO:0000313" key="2">
    <source>
        <dbReference type="Proteomes" id="UP000037035"/>
    </source>
</evidence>
<evidence type="ECO:0008006" key="3">
    <source>
        <dbReference type="Google" id="ProtNLM"/>
    </source>
</evidence>
<sequence>MPKLPNNNFWKQNGLWTQTIHLMKLLEPLWEAAEILCGSNYPTLNKLLPIYILHIKHLKRVQNGQYYQALLIHPAWLLISKIETYLIDALKKPIYFCAILLDPNFKASFWKKNKVFIDQSMITR</sequence>
<gene>
    <name evidence="1" type="ORF">VP01_7304g1</name>
</gene>
<accession>A0A0L6UCY4</accession>
<dbReference type="Proteomes" id="UP000037035">
    <property type="component" value="Unassembled WGS sequence"/>
</dbReference>
<proteinExistence type="predicted"/>
<dbReference type="OrthoDB" id="2505635at2759"/>
<dbReference type="EMBL" id="LAVV01012722">
    <property type="protein sequence ID" value="KNZ46393.1"/>
    <property type="molecule type" value="Genomic_DNA"/>
</dbReference>
<protein>
    <recommendedName>
        <fullName evidence="3">HAT C-terminal dimerisation domain-containing protein</fullName>
    </recommendedName>
</protein>
<comment type="caution">
    <text evidence="1">The sequence shown here is derived from an EMBL/GenBank/DDBJ whole genome shotgun (WGS) entry which is preliminary data.</text>
</comment>
<organism evidence="1 2">
    <name type="scientific">Puccinia sorghi</name>
    <dbReference type="NCBI Taxonomy" id="27349"/>
    <lineage>
        <taxon>Eukaryota</taxon>
        <taxon>Fungi</taxon>
        <taxon>Dikarya</taxon>
        <taxon>Basidiomycota</taxon>
        <taxon>Pucciniomycotina</taxon>
        <taxon>Pucciniomycetes</taxon>
        <taxon>Pucciniales</taxon>
        <taxon>Pucciniaceae</taxon>
        <taxon>Puccinia</taxon>
    </lineage>
</organism>
<dbReference type="VEuPathDB" id="FungiDB:VP01_7304g1"/>
<keyword evidence="2" id="KW-1185">Reference proteome</keyword>
<dbReference type="SUPFAM" id="SSF53098">
    <property type="entry name" value="Ribonuclease H-like"/>
    <property type="match status" value="1"/>
</dbReference>